<comment type="caution">
    <text evidence="1">The sequence shown here is derived from an EMBL/GenBank/DDBJ whole genome shotgun (WGS) entry which is preliminary data.</text>
</comment>
<gene>
    <name evidence="1" type="ORF">GX523_14305</name>
</gene>
<evidence type="ECO:0008006" key="3">
    <source>
        <dbReference type="Google" id="ProtNLM"/>
    </source>
</evidence>
<dbReference type="EMBL" id="DUTF01000311">
    <property type="protein sequence ID" value="HHY27885.1"/>
    <property type="molecule type" value="Genomic_DNA"/>
</dbReference>
<evidence type="ECO:0000313" key="2">
    <source>
        <dbReference type="Proteomes" id="UP000553059"/>
    </source>
</evidence>
<dbReference type="AlphaFoldDB" id="A0A7C6Z5R8"/>
<organism evidence="1 2">
    <name type="scientific">Desulfitobacterium dehalogenans</name>
    <dbReference type="NCBI Taxonomy" id="36854"/>
    <lineage>
        <taxon>Bacteria</taxon>
        <taxon>Bacillati</taxon>
        <taxon>Bacillota</taxon>
        <taxon>Clostridia</taxon>
        <taxon>Eubacteriales</taxon>
        <taxon>Desulfitobacteriaceae</taxon>
        <taxon>Desulfitobacterium</taxon>
    </lineage>
</organism>
<accession>A0A7C6Z5R8</accession>
<dbReference type="Gene3D" id="1.20.5.170">
    <property type="match status" value="1"/>
</dbReference>
<name>A0A7C6Z5R8_9FIRM</name>
<proteinExistence type="predicted"/>
<dbReference type="Proteomes" id="UP000553059">
    <property type="component" value="Unassembled WGS sequence"/>
</dbReference>
<sequence length="168" mass="18891">MDQELREILYKILHGQTTMSENMDSLQRDVSSMKGDISALQKDIGSMKGDISALQKDVGSMKGDISSVQKDASDLQSLVTKNTLLLESTQKDIQIIANVQKSHYEQNQREHQEMLTIINTKTNIIELAVRSMSTTLAEIQEDSQSLDEIIGRHARSIETMKRKLAKTL</sequence>
<dbReference type="SUPFAM" id="SSF58100">
    <property type="entry name" value="Bacterial hemolysins"/>
    <property type="match status" value="1"/>
</dbReference>
<evidence type="ECO:0000313" key="1">
    <source>
        <dbReference type="EMBL" id="HHY27885.1"/>
    </source>
</evidence>
<reference evidence="1 2" key="1">
    <citation type="journal article" date="2020" name="Biotechnol. Biofuels">
        <title>New insights from the biogas microbiome by comprehensive genome-resolved metagenomics of nearly 1600 species originating from multiple anaerobic digesters.</title>
        <authorList>
            <person name="Campanaro S."/>
            <person name="Treu L."/>
            <person name="Rodriguez-R L.M."/>
            <person name="Kovalovszki A."/>
            <person name="Ziels R.M."/>
            <person name="Maus I."/>
            <person name="Zhu X."/>
            <person name="Kougias P.G."/>
            <person name="Basile A."/>
            <person name="Luo G."/>
            <person name="Schluter A."/>
            <person name="Konstantinidis K.T."/>
            <person name="Angelidaki I."/>
        </authorList>
    </citation>
    <scope>NUCLEOTIDE SEQUENCE [LARGE SCALE GENOMIC DNA]</scope>
    <source>
        <strain evidence="1">AS05jafATM_4</strain>
    </source>
</reference>
<protein>
    <recommendedName>
        <fullName evidence="3">t-SNARE coiled-coil homology domain-containing protein</fullName>
    </recommendedName>
</protein>